<dbReference type="CDD" id="cd04301">
    <property type="entry name" value="NAT_SF"/>
    <property type="match status" value="1"/>
</dbReference>
<accession>A0AAF0EJ07</accession>
<dbReference type="Gene3D" id="3.40.630.30">
    <property type="match status" value="1"/>
</dbReference>
<dbReference type="GO" id="GO:0016747">
    <property type="term" value="F:acyltransferase activity, transferring groups other than amino-acyl groups"/>
    <property type="evidence" value="ECO:0007669"/>
    <property type="project" value="InterPro"/>
</dbReference>
<name>A0AAF0EJ07_9BASI</name>
<proteinExistence type="predicted"/>
<dbReference type="SUPFAM" id="SSF55729">
    <property type="entry name" value="Acyl-CoA N-acyltransferases (Nat)"/>
    <property type="match status" value="1"/>
</dbReference>
<evidence type="ECO:0000313" key="3">
    <source>
        <dbReference type="Proteomes" id="UP001213623"/>
    </source>
</evidence>
<dbReference type="PROSITE" id="PS51186">
    <property type="entry name" value="GNAT"/>
    <property type="match status" value="1"/>
</dbReference>
<gene>
    <name evidence="2" type="ORF">MNAN1_000579</name>
</gene>
<dbReference type="EMBL" id="CP119892">
    <property type="protein sequence ID" value="WFD25616.1"/>
    <property type="molecule type" value="Genomic_DNA"/>
</dbReference>
<dbReference type="Pfam" id="PF13673">
    <property type="entry name" value="Acetyltransf_10"/>
    <property type="match status" value="1"/>
</dbReference>
<evidence type="ECO:0000313" key="2">
    <source>
        <dbReference type="EMBL" id="WFD25616.1"/>
    </source>
</evidence>
<sequence>MQSEFHTEIACSDERLRAAYQLRFDVFTGEQGYDGDRDIDECDEVAVHVVLVRSSVDSVVGVMRILPYPIPECPERFYPHHILENGPLPGGGRTEAAIQAAFLAQQTVQPGTPTVYSGAKIGRIAIQPAYRGRGLGRHLLAGAEAWIAQAIRTQPGLPSTDVAVQVQLSSQVPVRPFYESMGYQIQGDEYLEEGQPHIHCQKLLPVLPM</sequence>
<protein>
    <recommendedName>
        <fullName evidence="1">N-acetyltransferase domain-containing protein</fullName>
    </recommendedName>
</protein>
<dbReference type="InterPro" id="IPR000182">
    <property type="entry name" value="GNAT_dom"/>
</dbReference>
<organism evidence="2 3">
    <name type="scientific">Malassezia nana</name>
    <dbReference type="NCBI Taxonomy" id="180528"/>
    <lineage>
        <taxon>Eukaryota</taxon>
        <taxon>Fungi</taxon>
        <taxon>Dikarya</taxon>
        <taxon>Basidiomycota</taxon>
        <taxon>Ustilaginomycotina</taxon>
        <taxon>Malasseziomycetes</taxon>
        <taxon>Malasseziales</taxon>
        <taxon>Malasseziaceae</taxon>
        <taxon>Malassezia</taxon>
    </lineage>
</organism>
<reference evidence="2" key="1">
    <citation type="submission" date="2023-03" db="EMBL/GenBank/DDBJ databases">
        <title>Mating type loci evolution in Malassezia.</title>
        <authorList>
            <person name="Coelho M.A."/>
        </authorList>
    </citation>
    <scope>NUCLEOTIDE SEQUENCE</scope>
    <source>
        <strain evidence="2">CBS 9557</strain>
    </source>
</reference>
<dbReference type="InterPro" id="IPR016181">
    <property type="entry name" value="Acyl_CoA_acyltransferase"/>
</dbReference>
<feature type="domain" description="N-acetyltransferase" evidence="1">
    <location>
        <begin position="49"/>
        <end position="209"/>
    </location>
</feature>
<evidence type="ECO:0000259" key="1">
    <source>
        <dbReference type="PROSITE" id="PS51186"/>
    </source>
</evidence>
<dbReference type="AlphaFoldDB" id="A0AAF0EJ07"/>
<dbReference type="Proteomes" id="UP001213623">
    <property type="component" value="Chromosome 1"/>
</dbReference>
<keyword evidence="3" id="KW-1185">Reference proteome</keyword>